<sequence>VVLPSQRRPVQRRGAGRVPLIHRNPGRKTCSHPLAIAQPGRLKNIVRLNAAGEQPKG</sequence>
<name>A0A382HYJ3_9ZZZZ</name>
<evidence type="ECO:0000313" key="2">
    <source>
        <dbReference type="EMBL" id="SVB92159.1"/>
    </source>
</evidence>
<reference evidence="2" key="1">
    <citation type="submission" date="2018-05" db="EMBL/GenBank/DDBJ databases">
        <authorList>
            <person name="Lanie J.A."/>
            <person name="Ng W.-L."/>
            <person name="Kazmierczak K.M."/>
            <person name="Andrzejewski T.M."/>
            <person name="Davidsen T.M."/>
            <person name="Wayne K.J."/>
            <person name="Tettelin H."/>
            <person name="Glass J.I."/>
            <person name="Rusch D."/>
            <person name="Podicherti R."/>
            <person name="Tsui H.-C.T."/>
            <person name="Winkler M.E."/>
        </authorList>
    </citation>
    <scope>NUCLEOTIDE SEQUENCE</scope>
</reference>
<proteinExistence type="predicted"/>
<accession>A0A382HYJ3</accession>
<protein>
    <submittedName>
        <fullName evidence="2">Uncharacterized protein</fullName>
    </submittedName>
</protein>
<dbReference type="EMBL" id="UINC01063970">
    <property type="protein sequence ID" value="SVB92159.1"/>
    <property type="molecule type" value="Genomic_DNA"/>
</dbReference>
<feature type="non-terminal residue" evidence="2">
    <location>
        <position position="1"/>
    </location>
</feature>
<organism evidence="2">
    <name type="scientific">marine metagenome</name>
    <dbReference type="NCBI Taxonomy" id="408172"/>
    <lineage>
        <taxon>unclassified sequences</taxon>
        <taxon>metagenomes</taxon>
        <taxon>ecological metagenomes</taxon>
    </lineage>
</organism>
<feature type="region of interest" description="Disordered" evidence="1">
    <location>
        <begin position="1"/>
        <end position="33"/>
    </location>
</feature>
<dbReference type="AlphaFoldDB" id="A0A382HYJ3"/>
<evidence type="ECO:0000256" key="1">
    <source>
        <dbReference type="SAM" id="MobiDB-lite"/>
    </source>
</evidence>
<gene>
    <name evidence="2" type="ORF">METZ01_LOCUS245013</name>
</gene>